<organism evidence="1">
    <name type="scientific">Zea mays</name>
    <name type="common">Maize</name>
    <dbReference type="NCBI Taxonomy" id="4577"/>
    <lineage>
        <taxon>Eukaryota</taxon>
        <taxon>Viridiplantae</taxon>
        <taxon>Streptophyta</taxon>
        <taxon>Embryophyta</taxon>
        <taxon>Tracheophyta</taxon>
        <taxon>Spermatophyta</taxon>
        <taxon>Magnoliopsida</taxon>
        <taxon>Liliopsida</taxon>
        <taxon>Poales</taxon>
        <taxon>Poaceae</taxon>
        <taxon>PACMAD clade</taxon>
        <taxon>Panicoideae</taxon>
        <taxon>Andropogonodae</taxon>
        <taxon>Andropogoneae</taxon>
        <taxon>Tripsacinae</taxon>
        <taxon>Zea</taxon>
    </lineage>
</organism>
<reference evidence="1" key="2">
    <citation type="submission" date="2012-06" db="EMBL/GenBank/DDBJ databases">
        <authorList>
            <person name="Yu Y."/>
            <person name="Currie J."/>
            <person name="Lomeli R."/>
            <person name="Angelova A."/>
            <person name="Collura K."/>
            <person name="Wissotski M."/>
            <person name="Campos D."/>
            <person name="Kudrna D."/>
            <person name="Golser W."/>
            <person name="Ashely E."/>
            <person name="Descour A."/>
            <person name="Fernandes J."/>
            <person name="Soderlund C."/>
            <person name="Walbot V."/>
        </authorList>
    </citation>
    <scope>NUCLEOTIDE SEQUENCE</scope>
    <source>
        <strain evidence="1">B73</strain>
    </source>
</reference>
<reference evidence="1" key="1">
    <citation type="journal article" date="2009" name="PLoS Genet.">
        <title>Sequencing, mapping, and analysis of 27,455 maize full-length cDNAs.</title>
        <authorList>
            <person name="Soderlund C."/>
            <person name="Descour A."/>
            <person name="Kudrna D."/>
            <person name="Bomhoff M."/>
            <person name="Boyd L."/>
            <person name="Currie J."/>
            <person name="Angelova A."/>
            <person name="Collura K."/>
            <person name="Wissotski M."/>
            <person name="Ashley E."/>
            <person name="Morrow D."/>
            <person name="Fernandes J."/>
            <person name="Walbot V."/>
            <person name="Yu Y."/>
        </authorList>
    </citation>
    <scope>NUCLEOTIDE SEQUENCE</scope>
    <source>
        <strain evidence="1">B73</strain>
    </source>
</reference>
<name>C4J844_MAIZE</name>
<evidence type="ECO:0000313" key="1">
    <source>
        <dbReference type="EMBL" id="ACR37344.1"/>
    </source>
</evidence>
<proteinExistence type="evidence at transcript level"/>
<sequence>MARLEDEFRHLLIRGAPPLAAEDLQVSLLRRLSLTVPSFNSSAVDLDCPSFAQHHAAVAAEGVNEQQGGRSSALLPRG</sequence>
<accession>C4J844</accession>
<protein>
    <submittedName>
        <fullName evidence="1">Uncharacterized protein</fullName>
    </submittedName>
</protein>
<dbReference type="EMBL" id="BT086991">
    <property type="protein sequence ID" value="ACR37344.1"/>
    <property type="molecule type" value="mRNA"/>
</dbReference>
<dbReference type="AlphaFoldDB" id="C4J844"/>